<comment type="caution">
    <text evidence="1">The sequence shown here is derived from an EMBL/GenBank/DDBJ whole genome shotgun (WGS) entry which is preliminary data.</text>
</comment>
<proteinExistence type="predicted"/>
<reference evidence="1" key="1">
    <citation type="journal article" date="2019" name="Sci. Rep.">
        <title>Draft genome of Tanacetum cinerariifolium, the natural source of mosquito coil.</title>
        <authorList>
            <person name="Yamashiro T."/>
            <person name="Shiraishi A."/>
            <person name="Satake H."/>
            <person name="Nakayama K."/>
        </authorList>
    </citation>
    <scope>NUCLEOTIDE SEQUENCE</scope>
</reference>
<protein>
    <submittedName>
        <fullName evidence="1">Uncharacterized protein</fullName>
    </submittedName>
</protein>
<organism evidence="1">
    <name type="scientific">Tanacetum cinerariifolium</name>
    <name type="common">Dalmatian daisy</name>
    <name type="synonym">Chrysanthemum cinerariifolium</name>
    <dbReference type="NCBI Taxonomy" id="118510"/>
    <lineage>
        <taxon>Eukaryota</taxon>
        <taxon>Viridiplantae</taxon>
        <taxon>Streptophyta</taxon>
        <taxon>Embryophyta</taxon>
        <taxon>Tracheophyta</taxon>
        <taxon>Spermatophyta</taxon>
        <taxon>Magnoliopsida</taxon>
        <taxon>eudicotyledons</taxon>
        <taxon>Gunneridae</taxon>
        <taxon>Pentapetalae</taxon>
        <taxon>asterids</taxon>
        <taxon>campanulids</taxon>
        <taxon>Asterales</taxon>
        <taxon>Asteraceae</taxon>
        <taxon>Asteroideae</taxon>
        <taxon>Anthemideae</taxon>
        <taxon>Anthemidinae</taxon>
        <taxon>Tanacetum</taxon>
    </lineage>
</organism>
<accession>A0A699XM72</accession>
<feature type="non-terminal residue" evidence="1">
    <location>
        <position position="82"/>
    </location>
</feature>
<dbReference type="AlphaFoldDB" id="A0A699XM72"/>
<feature type="non-terminal residue" evidence="1">
    <location>
        <position position="1"/>
    </location>
</feature>
<sequence length="82" mass="8554">KVKVREQKRAEGEARILDSTVGRFVPLLSVAPARAESELEASMERLFDEGGSVDQVDSAAGGGQEAEVGIATGVRIVAGDNV</sequence>
<gene>
    <name evidence="1" type="ORF">Tci_931379</name>
</gene>
<dbReference type="EMBL" id="BKCJ011864630">
    <property type="protein sequence ID" value="GFD59410.1"/>
    <property type="molecule type" value="Genomic_DNA"/>
</dbReference>
<evidence type="ECO:0000313" key="1">
    <source>
        <dbReference type="EMBL" id="GFD59410.1"/>
    </source>
</evidence>
<name>A0A699XM72_TANCI</name>